<evidence type="ECO:0000259" key="7">
    <source>
        <dbReference type="PROSITE" id="PS51721"/>
    </source>
</evidence>
<dbReference type="GO" id="GO:0005525">
    <property type="term" value="F:GTP binding"/>
    <property type="evidence" value="ECO:0007669"/>
    <property type="project" value="UniProtKB-KW"/>
</dbReference>
<protein>
    <recommendedName>
        <fullName evidence="5">Guanine nucleotide-binding protein-like 1</fullName>
    </recommendedName>
</protein>
<dbReference type="PANTHER" id="PTHR45709:SF3">
    <property type="entry name" value="GUANINE NUCLEOTIDE-BINDING PROTEIN-LIKE 1"/>
    <property type="match status" value="1"/>
</dbReference>
<dbReference type="InterPro" id="IPR030378">
    <property type="entry name" value="G_CP_dom"/>
</dbReference>
<dbReference type="PANTHER" id="PTHR45709">
    <property type="entry name" value="LARGE SUBUNIT GTPASE 1 HOMOLOG-RELATED"/>
    <property type="match status" value="1"/>
</dbReference>
<evidence type="ECO:0000256" key="6">
    <source>
        <dbReference type="SAM" id="MobiDB-lite"/>
    </source>
</evidence>
<keyword evidence="1" id="KW-0597">Phosphoprotein</keyword>
<dbReference type="Proteomes" id="UP000728032">
    <property type="component" value="Unassembled WGS sequence"/>
</dbReference>
<organism evidence="8">
    <name type="scientific">Oppiella nova</name>
    <dbReference type="NCBI Taxonomy" id="334625"/>
    <lineage>
        <taxon>Eukaryota</taxon>
        <taxon>Metazoa</taxon>
        <taxon>Ecdysozoa</taxon>
        <taxon>Arthropoda</taxon>
        <taxon>Chelicerata</taxon>
        <taxon>Arachnida</taxon>
        <taxon>Acari</taxon>
        <taxon>Acariformes</taxon>
        <taxon>Sarcoptiformes</taxon>
        <taxon>Oribatida</taxon>
        <taxon>Brachypylina</taxon>
        <taxon>Oppioidea</taxon>
        <taxon>Oppiidae</taxon>
        <taxon>Oppiella</taxon>
    </lineage>
</organism>
<reference evidence="8" key="1">
    <citation type="submission" date="2020-11" db="EMBL/GenBank/DDBJ databases">
        <authorList>
            <person name="Tran Van P."/>
        </authorList>
    </citation>
    <scope>NUCLEOTIDE SEQUENCE</scope>
</reference>
<accession>A0A7R9QQ89</accession>
<comment type="function">
    <text evidence="4">Possible regulatory or functional link with the histocompatibility cluster.</text>
</comment>
<dbReference type="Pfam" id="PF01926">
    <property type="entry name" value="MMR_HSR1"/>
    <property type="match status" value="1"/>
</dbReference>
<name>A0A7R9QQ89_9ACAR</name>
<dbReference type="InterPro" id="IPR027417">
    <property type="entry name" value="P-loop_NTPase"/>
</dbReference>
<evidence type="ECO:0000256" key="3">
    <source>
        <dbReference type="ARBA" id="ARBA00023134"/>
    </source>
</evidence>
<dbReference type="PRINTS" id="PR00326">
    <property type="entry name" value="GTP1OBG"/>
</dbReference>
<keyword evidence="3" id="KW-0342">GTP-binding</keyword>
<feature type="compositionally biased region" description="Basic and acidic residues" evidence="6">
    <location>
        <begin position="126"/>
        <end position="140"/>
    </location>
</feature>
<feature type="domain" description="CP-type G" evidence="7">
    <location>
        <begin position="181"/>
        <end position="417"/>
    </location>
</feature>
<dbReference type="OrthoDB" id="391988at2759"/>
<evidence type="ECO:0000256" key="4">
    <source>
        <dbReference type="ARBA" id="ARBA00037770"/>
    </source>
</evidence>
<evidence type="ECO:0000313" key="8">
    <source>
        <dbReference type="EMBL" id="CAD7654405.1"/>
    </source>
</evidence>
<feature type="region of interest" description="Disordered" evidence="6">
    <location>
        <begin position="561"/>
        <end position="594"/>
    </location>
</feature>
<feature type="compositionally biased region" description="Acidic residues" evidence="6">
    <location>
        <begin position="563"/>
        <end position="576"/>
    </location>
</feature>
<dbReference type="GO" id="GO:0003924">
    <property type="term" value="F:GTPase activity"/>
    <property type="evidence" value="ECO:0007669"/>
    <property type="project" value="InterPro"/>
</dbReference>
<feature type="compositionally biased region" description="Acidic residues" evidence="6">
    <location>
        <begin position="40"/>
        <end position="50"/>
    </location>
</feature>
<evidence type="ECO:0000313" key="9">
    <source>
        <dbReference type="Proteomes" id="UP000728032"/>
    </source>
</evidence>
<evidence type="ECO:0000256" key="2">
    <source>
        <dbReference type="ARBA" id="ARBA00022741"/>
    </source>
</evidence>
<keyword evidence="9" id="KW-1185">Reference proteome</keyword>
<feature type="region of interest" description="Disordered" evidence="6">
    <location>
        <begin position="126"/>
        <end position="145"/>
    </location>
</feature>
<sequence>MPQGRRKVPFSAKQKRQQLKDKRDHKKGHNREDTGVGSDDTNELSGDEETTIVSQSGAHSSAYGVRHMNVQKAVDRHKDVNRFALQFFEESPQELSERREESRKPFEVLAENRLEVSVEEVFSGRDGRQSSLDLPKRPKWDQNTTSAQLETSEHRYFRQYLDTITKCNDRLSYFEVNLETWRQLWRVLEMSDIVLLIADIRHPVFHFPPSLYDYVVNELKKDMILVLNKVDLVAAPLVLAWTQYLRQTFPELNVISFASYAGMKVKSNKKRIGKLRMASNAAKDLQSVCQRICGQRVDLSNWKSKIEDELRAEELASTRDEYSDDSEDESRDPLKACEQKYEKLDLNYYNQTERFKDGVVTIGCVGHPNVGKSSLLNAIMGRKVVSVSRTPGHTKHFQTIYLTPTVRLCDCPGLVFPSKAPKELQVLMGCYPIAQLREPYSAIGYISQRIPVSKILRLTHPNHDEPGVHPWSAYDICESWAIKRGFLTAKAARPDVYRAANQLLRMALDGRTLCLAFFPPNYVKQKDTIWSTHPDIRYIETIRGQPLESDLFEEMATNVMTGDNEDMSEESDEEEQEVRTKSRFAVLQESDLND</sequence>
<feature type="compositionally biased region" description="Basic residues" evidence="6">
    <location>
        <begin position="1"/>
        <end position="29"/>
    </location>
</feature>
<dbReference type="InterPro" id="IPR043358">
    <property type="entry name" value="GNL1-like"/>
</dbReference>
<evidence type="ECO:0000256" key="1">
    <source>
        <dbReference type="ARBA" id="ARBA00022553"/>
    </source>
</evidence>
<keyword evidence="2" id="KW-0547">Nucleotide-binding</keyword>
<proteinExistence type="predicted"/>
<dbReference type="InterPro" id="IPR006073">
    <property type="entry name" value="GTP-bd"/>
</dbReference>
<dbReference type="SUPFAM" id="SSF52540">
    <property type="entry name" value="P-loop containing nucleoside triphosphate hydrolases"/>
    <property type="match status" value="1"/>
</dbReference>
<dbReference type="EMBL" id="OC922751">
    <property type="protein sequence ID" value="CAD7654405.1"/>
    <property type="molecule type" value="Genomic_DNA"/>
</dbReference>
<dbReference type="PROSITE" id="PS51721">
    <property type="entry name" value="G_CP"/>
    <property type="match status" value="1"/>
</dbReference>
<dbReference type="EMBL" id="CAJPVJ010007926">
    <property type="protein sequence ID" value="CAG2171592.1"/>
    <property type="molecule type" value="Genomic_DNA"/>
</dbReference>
<dbReference type="Gene3D" id="3.40.50.300">
    <property type="entry name" value="P-loop containing nucleotide triphosphate hydrolases"/>
    <property type="match status" value="1"/>
</dbReference>
<gene>
    <name evidence="8" type="ORF">ONB1V03_LOCUS11052</name>
</gene>
<feature type="region of interest" description="Disordered" evidence="6">
    <location>
        <begin position="1"/>
        <end position="60"/>
    </location>
</feature>
<dbReference type="AlphaFoldDB" id="A0A7R9QQ89"/>
<evidence type="ECO:0000256" key="5">
    <source>
        <dbReference type="ARBA" id="ARBA00039902"/>
    </source>
</evidence>
<dbReference type="CDD" id="cd01857">
    <property type="entry name" value="HSR1_MMR1"/>
    <property type="match status" value="1"/>
</dbReference>